<dbReference type="Gene3D" id="3.40.228.10">
    <property type="entry name" value="Dimethylsulfoxide Reductase, domain 2"/>
    <property type="match status" value="2"/>
</dbReference>
<dbReference type="GO" id="GO:0018493">
    <property type="term" value="F:formylmethanofuran dehydrogenase activity"/>
    <property type="evidence" value="ECO:0007669"/>
    <property type="project" value="InterPro"/>
</dbReference>
<dbReference type="PANTHER" id="PTHR43105">
    <property type="entry name" value="RESPIRATORY NITRATE REDUCTASE"/>
    <property type="match status" value="1"/>
</dbReference>
<gene>
    <name evidence="7" type="ORF">DRJ33_04540</name>
</gene>
<dbReference type="Gene3D" id="2.40.40.20">
    <property type="match status" value="1"/>
</dbReference>
<protein>
    <submittedName>
        <fullName evidence="7">Formylmethanofuran dehydrogenase subunit B</fullName>
    </submittedName>
</protein>
<reference evidence="7 8" key="1">
    <citation type="submission" date="2018-06" db="EMBL/GenBank/DDBJ databases">
        <title>Extensive metabolic versatility and redundancy in microbially diverse, dynamic hydrothermal sediments.</title>
        <authorList>
            <person name="Dombrowski N."/>
            <person name="Teske A."/>
            <person name="Baker B.J."/>
        </authorList>
    </citation>
    <scope>NUCLEOTIDE SEQUENCE [LARGE SCALE GENOMIC DNA]</scope>
    <source>
        <strain evidence="7">B34_G17</strain>
    </source>
</reference>
<evidence type="ECO:0000256" key="3">
    <source>
        <dbReference type="ARBA" id="ARBA00023004"/>
    </source>
</evidence>
<keyword evidence="3" id="KW-0408">Iron</keyword>
<feature type="domain" description="Molybdopterin dinucleotide-binding" evidence="6">
    <location>
        <begin position="13"/>
        <end position="109"/>
    </location>
</feature>
<evidence type="ECO:0000313" key="7">
    <source>
        <dbReference type="EMBL" id="RLE52105.1"/>
    </source>
</evidence>
<dbReference type="Pfam" id="PF01568">
    <property type="entry name" value="Molydop_binding"/>
    <property type="match status" value="1"/>
</dbReference>
<dbReference type="GO" id="GO:0015948">
    <property type="term" value="P:methanogenesis"/>
    <property type="evidence" value="ECO:0007669"/>
    <property type="project" value="InterPro"/>
</dbReference>
<dbReference type="InterPro" id="IPR009010">
    <property type="entry name" value="Asp_de-COase-like_dom_sf"/>
</dbReference>
<comment type="caution">
    <text evidence="7">The sequence shown here is derived from an EMBL/GenBank/DDBJ whole genome shotgun (WGS) entry which is preliminary data.</text>
</comment>
<evidence type="ECO:0000256" key="2">
    <source>
        <dbReference type="ARBA" id="ARBA00023002"/>
    </source>
</evidence>
<proteinExistence type="predicted"/>
<dbReference type="NCBIfam" id="TIGR03129">
    <property type="entry name" value="one_C_dehyd_B"/>
    <property type="match status" value="1"/>
</dbReference>
<dbReference type="GO" id="GO:0016020">
    <property type="term" value="C:membrane"/>
    <property type="evidence" value="ECO:0007669"/>
    <property type="project" value="TreeGrafter"/>
</dbReference>
<dbReference type="CDD" id="cd02761">
    <property type="entry name" value="MopB_FmdB-FwdB"/>
    <property type="match status" value="1"/>
</dbReference>
<dbReference type="GO" id="GO:0046872">
    <property type="term" value="F:metal ion binding"/>
    <property type="evidence" value="ECO:0007669"/>
    <property type="project" value="UniProtKB-KW"/>
</dbReference>
<evidence type="ECO:0000256" key="1">
    <source>
        <dbReference type="ARBA" id="ARBA00022723"/>
    </source>
</evidence>
<dbReference type="EMBL" id="QMQX01000068">
    <property type="protein sequence ID" value="RLE52105.1"/>
    <property type="molecule type" value="Genomic_DNA"/>
</dbReference>
<dbReference type="InterPro" id="IPR016457">
    <property type="entry name" value="Formylmethanofuran_DH_bsu"/>
</dbReference>
<keyword evidence="1" id="KW-0479">Metal-binding</keyword>
<dbReference type="GO" id="GO:0051536">
    <property type="term" value="F:iron-sulfur cluster binding"/>
    <property type="evidence" value="ECO:0007669"/>
    <property type="project" value="UniProtKB-KW"/>
</dbReference>
<dbReference type="SUPFAM" id="SSF50692">
    <property type="entry name" value="ADC-like"/>
    <property type="match status" value="1"/>
</dbReference>
<dbReference type="Proteomes" id="UP000272051">
    <property type="component" value="Unassembled WGS sequence"/>
</dbReference>
<keyword evidence="4" id="KW-0411">Iron-sulfur</keyword>
<dbReference type="SUPFAM" id="SSF53706">
    <property type="entry name" value="Formate dehydrogenase/DMSO reductase, domains 1-3"/>
    <property type="match status" value="1"/>
</dbReference>
<evidence type="ECO:0000259" key="6">
    <source>
        <dbReference type="Pfam" id="PF01568"/>
    </source>
</evidence>
<dbReference type="Pfam" id="PF00384">
    <property type="entry name" value="Molybdopterin"/>
    <property type="match status" value="1"/>
</dbReference>
<evidence type="ECO:0000313" key="8">
    <source>
        <dbReference type="Proteomes" id="UP000272051"/>
    </source>
</evidence>
<dbReference type="InterPro" id="IPR006656">
    <property type="entry name" value="Mopterin_OxRdtase"/>
</dbReference>
<dbReference type="InterPro" id="IPR050123">
    <property type="entry name" value="Prok_molybdopt-oxidoreductase"/>
</dbReference>
<name>A0A497EY15_9CREN</name>
<evidence type="ECO:0000259" key="5">
    <source>
        <dbReference type="Pfam" id="PF00384"/>
    </source>
</evidence>
<accession>A0A497EY15</accession>
<sequence length="593" mass="64945">MQRSSQASLKATLITGRTLDQGRTLEIGKFSKEYMSKVAIIELSKQDMEKLGISSGSAVKVSSAYGQVVVKAVESAFTPQGMAFIPMGPWANAIVSPNTQGSGMPTLKGIEVTIEKSEDHVLSLADFLHSYYGKKPFVDEVLSESQHNSSEQGTTTHKCVVCPFCGCLCDDLEVTVGSGRIVSIRYGCAIAEAKFVKHEEFRLTKPFIRRGEKPVFVSVDEAIEEAARILVNAKYPLLYGWSSTSVEAMRLGIELTELLGGLIDLTTVTCHGPSIEALQEIGLVSATLGQIKNRADVVVYWGSNPAQAHIRHMQRYTVLSKGVYRKTRKDRKLIVVDCRPTHTAKMADLFIQVEPNKDYELLTALRMIVNGYDIDCDVVAGVPKEKVYQLANTLMDAKFGVIYFGMGLTMTQGKSRNIEEAIKLVQDLNKWTKFVITPMRGHFNVTGAGEALTWITGFPFSVDFRRGFPRHSPGLTSATDALAKGFVDAALIIASDPVAHFPQQAVRHLAKIPLIVIDPKLSATASLADVFIPAAAVGIEQEGTAYRMDHVPLRLKKLIDPPQGVLSDEEILERLLAKVKKFKGVSAGVKDLE</sequence>
<dbReference type="AlphaFoldDB" id="A0A497EY15"/>
<dbReference type="InterPro" id="IPR006657">
    <property type="entry name" value="MoPterin_dinucl-bd_dom"/>
</dbReference>
<dbReference type="Gene3D" id="3.40.50.740">
    <property type="match status" value="1"/>
</dbReference>
<feature type="domain" description="Molybdopterin oxidoreductase" evidence="5">
    <location>
        <begin position="202"/>
        <end position="576"/>
    </location>
</feature>
<evidence type="ECO:0000256" key="4">
    <source>
        <dbReference type="ARBA" id="ARBA00023014"/>
    </source>
</evidence>
<dbReference type="GO" id="GO:0043546">
    <property type="term" value="F:molybdopterin cofactor binding"/>
    <property type="evidence" value="ECO:0007669"/>
    <property type="project" value="InterPro"/>
</dbReference>
<organism evidence="7 8">
    <name type="scientific">Thermoproteota archaeon</name>
    <dbReference type="NCBI Taxonomy" id="2056631"/>
    <lineage>
        <taxon>Archaea</taxon>
        <taxon>Thermoproteota</taxon>
    </lineage>
</organism>
<dbReference type="PANTHER" id="PTHR43105:SF14">
    <property type="entry name" value="FORMATE DEHYDROGENASE H"/>
    <property type="match status" value="1"/>
</dbReference>
<keyword evidence="2" id="KW-0560">Oxidoreductase</keyword>